<dbReference type="FunFam" id="1.10.10.10:FF:000001">
    <property type="entry name" value="LysR family transcriptional regulator"/>
    <property type="match status" value="1"/>
</dbReference>
<dbReference type="HOGENOM" id="CLU_039613_20_12_5"/>
<dbReference type="Gene3D" id="1.10.10.10">
    <property type="entry name" value="Winged helix-like DNA-binding domain superfamily/Winged helix DNA-binding domain"/>
    <property type="match status" value="1"/>
</dbReference>
<evidence type="ECO:0000256" key="3">
    <source>
        <dbReference type="ARBA" id="ARBA00023125"/>
    </source>
</evidence>
<proteinExistence type="inferred from homology"/>
<dbReference type="InterPro" id="IPR036388">
    <property type="entry name" value="WH-like_DNA-bd_sf"/>
</dbReference>
<accession>D5RMG5</accession>
<dbReference type="InterPro" id="IPR000847">
    <property type="entry name" value="LysR_HTH_N"/>
</dbReference>
<evidence type="ECO:0000256" key="4">
    <source>
        <dbReference type="ARBA" id="ARBA00023163"/>
    </source>
</evidence>
<comment type="caution">
    <text evidence="6">The sequence shown here is derived from an EMBL/GenBank/DDBJ whole genome shotgun (WGS) entry which is preliminary data.</text>
</comment>
<dbReference type="RefSeq" id="WP_007004693.1">
    <property type="nucleotide sequence ID" value="NZ_GG770779.1"/>
</dbReference>
<name>D5RMG5_9PROT</name>
<dbReference type="PANTHER" id="PTHR30346:SF28">
    <property type="entry name" value="HTH-TYPE TRANSCRIPTIONAL REGULATOR CYNR"/>
    <property type="match status" value="1"/>
</dbReference>
<gene>
    <name evidence="6" type="primary">cynR</name>
    <name evidence="6" type="ORF">HMPREF0731_2276</name>
</gene>
<comment type="similarity">
    <text evidence="1">Belongs to the LysR transcriptional regulatory family.</text>
</comment>
<protein>
    <submittedName>
        <fullName evidence="6">Transcriptional regulator, LysR family</fullName>
    </submittedName>
</protein>
<evidence type="ECO:0000313" key="7">
    <source>
        <dbReference type="Proteomes" id="UP000005324"/>
    </source>
</evidence>
<evidence type="ECO:0000256" key="2">
    <source>
        <dbReference type="ARBA" id="ARBA00023015"/>
    </source>
</evidence>
<dbReference type="AlphaFoldDB" id="D5RMG5"/>
<dbReference type="PROSITE" id="PS50931">
    <property type="entry name" value="HTH_LYSR"/>
    <property type="match status" value="1"/>
</dbReference>
<keyword evidence="4" id="KW-0804">Transcription</keyword>
<sequence>MTPSLRQLRALVAAAETGSFSQAALRLHVSQPALTLQIRELEQGLGVTLFDRTARGARPTRAGLALAHSFQRVLADLDAVVDSARDEAARRAGVVHLAVLPSVAATLLPPVLARLRA</sequence>
<evidence type="ECO:0000259" key="5">
    <source>
        <dbReference type="PROSITE" id="PS50931"/>
    </source>
</evidence>
<evidence type="ECO:0000256" key="1">
    <source>
        <dbReference type="ARBA" id="ARBA00009437"/>
    </source>
</evidence>
<keyword evidence="7" id="KW-1185">Reference proteome</keyword>
<organism evidence="6 7">
    <name type="scientific">Pseudoroseomonas cervicalis ATCC 49957</name>
    <dbReference type="NCBI Taxonomy" id="525371"/>
    <lineage>
        <taxon>Bacteria</taxon>
        <taxon>Pseudomonadati</taxon>
        <taxon>Pseudomonadota</taxon>
        <taxon>Alphaproteobacteria</taxon>
        <taxon>Acetobacterales</taxon>
        <taxon>Roseomonadaceae</taxon>
        <taxon>Roseomonas</taxon>
    </lineage>
</organism>
<reference evidence="6 7" key="1">
    <citation type="submission" date="2010-04" db="EMBL/GenBank/DDBJ databases">
        <authorList>
            <person name="Qin X."/>
            <person name="Bachman B."/>
            <person name="Battles P."/>
            <person name="Bell A."/>
            <person name="Bess C."/>
            <person name="Bickham C."/>
            <person name="Chaboub L."/>
            <person name="Chen D."/>
            <person name="Coyle M."/>
            <person name="Deiros D.R."/>
            <person name="Dinh H."/>
            <person name="Forbes L."/>
            <person name="Fowler G."/>
            <person name="Francisco L."/>
            <person name="Fu Q."/>
            <person name="Gubbala S."/>
            <person name="Hale W."/>
            <person name="Han Y."/>
            <person name="Hemphill L."/>
            <person name="Highlander S.K."/>
            <person name="Hirani K."/>
            <person name="Hogues M."/>
            <person name="Jackson L."/>
            <person name="Jakkamsetti A."/>
            <person name="Javaid M."/>
            <person name="Jiang H."/>
            <person name="Korchina V."/>
            <person name="Kovar C."/>
            <person name="Lara F."/>
            <person name="Lee S."/>
            <person name="Mata R."/>
            <person name="Mathew T."/>
            <person name="Moen C."/>
            <person name="Morales K."/>
            <person name="Munidasa M."/>
            <person name="Nazareth L."/>
            <person name="Ngo R."/>
            <person name="Nguyen L."/>
            <person name="Okwuonu G."/>
            <person name="Ongeri F."/>
            <person name="Patil S."/>
            <person name="Petrosino J."/>
            <person name="Pham C."/>
            <person name="Pham P."/>
            <person name="Pu L.-L."/>
            <person name="Puazo M."/>
            <person name="Raj R."/>
            <person name="Reid J."/>
            <person name="Rouhana J."/>
            <person name="Saada N."/>
            <person name="Shang Y."/>
            <person name="Simmons D."/>
            <person name="Thornton R."/>
            <person name="Warren J."/>
            <person name="Weissenberger G."/>
            <person name="Zhang J."/>
            <person name="Zhang L."/>
            <person name="Zhou C."/>
            <person name="Zhu D."/>
            <person name="Muzny D."/>
            <person name="Worley K."/>
            <person name="Gibbs R."/>
        </authorList>
    </citation>
    <scope>NUCLEOTIDE SEQUENCE [LARGE SCALE GENOMIC DNA]</scope>
    <source>
        <strain evidence="6 7">ATCC 49957</strain>
    </source>
</reference>
<dbReference type="GO" id="GO:0003700">
    <property type="term" value="F:DNA-binding transcription factor activity"/>
    <property type="evidence" value="ECO:0007669"/>
    <property type="project" value="InterPro"/>
</dbReference>
<dbReference type="GO" id="GO:0003677">
    <property type="term" value="F:DNA binding"/>
    <property type="evidence" value="ECO:0007669"/>
    <property type="project" value="UniProtKB-KW"/>
</dbReference>
<feature type="domain" description="HTH lysR-type" evidence="5">
    <location>
        <begin position="3"/>
        <end position="60"/>
    </location>
</feature>
<dbReference type="GO" id="GO:0032993">
    <property type="term" value="C:protein-DNA complex"/>
    <property type="evidence" value="ECO:0007669"/>
    <property type="project" value="TreeGrafter"/>
</dbReference>
<evidence type="ECO:0000313" key="6">
    <source>
        <dbReference type="EMBL" id="EFH11531.1"/>
    </source>
</evidence>
<keyword evidence="3" id="KW-0238">DNA-binding</keyword>
<dbReference type="Pfam" id="PF00126">
    <property type="entry name" value="HTH_1"/>
    <property type="match status" value="1"/>
</dbReference>
<feature type="non-terminal residue" evidence="6">
    <location>
        <position position="117"/>
    </location>
</feature>
<dbReference type="PRINTS" id="PR00039">
    <property type="entry name" value="HTHLYSR"/>
</dbReference>
<dbReference type="OrthoDB" id="7282659at2"/>
<dbReference type="EMBL" id="ADVL01000361">
    <property type="protein sequence ID" value="EFH11531.1"/>
    <property type="molecule type" value="Genomic_DNA"/>
</dbReference>
<dbReference type="InterPro" id="IPR036390">
    <property type="entry name" value="WH_DNA-bd_sf"/>
</dbReference>
<dbReference type="SUPFAM" id="SSF46785">
    <property type="entry name" value="Winged helix' DNA-binding domain"/>
    <property type="match status" value="1"/>
</dbReference>
<dbReference type="PANTHER" id="PTHR30346">
    <property type="entry name" value="TRANSCRIPTIONAL DUAL REGULATOR HCAR-RELATED"/>
    <property type="match status" value="1"/>
</dbReference>
<keyword evidence="2" id="KW-0805">Transcription regulation</keyword>
<dbReference type="Proteomes" id="UP000005324">
    <property type="component" value="Unassembled WGS sequence"/>
</dbReference>